<dbReference type="SUPFAM" id="SSF143120">
    <property type="entry name" value="YefM-like"/>
    <property type="match status" value="1"/>
</dbReference>
<accession>A0ABP9KN79</accession>
<evidence type="ECO:0000313" key="5">
    <source>
        <dbReference type="Proteomes" id="UP001500603"/>
    </source>
</evidence>
<dbReference type="InterPro" id="IPR051405">
    <property type="entry name" value="phD/YefM_antitoxin"/>
</dbReference>
<dbReference type="InterPro" id="IPR006442">
    <property type="entry name" value="Antitoxin_Phd/YefM"/>
</dbReference>
<organism evidence="4 5">
    <name type="scientific">Nocardia callitridis</name>
    <dbReference type="NCBI Taxonomy" id="648753"/>
    <lineage>
        <taxon>Bacteria</taxon>
        <taxon>Bacillati</taxon>
        <taxon>Actinomycetota</taxon>
        <taxon>Actinomycetes</taxon>
        <taxon>Mycobacteriales</taxon>
        <taxon>Nocardiaceae</taxon>
        <taxon>Nocardia</taxon>
    </lineage>
</organism>
<comment type="similarity">
    <text evidence="1 2">Belongs to the phD/YefM antitoxin family.</text>
</comment>
<evidence type="ECO:0000256" key="3">
    <source>
        <dbReference type="SAM" id="MobiDB-lite"/>
    </source>
</evidence>
<gene>
    <name evidence="4" type="primary">yefM</name>
    <name evidence="4" type="ORF">GCM10023318_42110</name>
</gene>
<dbReference type="InterPro" id="IPR036165">
    <property type="entry name" value="YefM-like_sf"/>
</dbReference>
<reference evidence="5" key="1">
    <citation type="journal article" date="2019" name="Int. J. Syst. Evol. Microbiol.">
        <title>The Global Catalogue of Microorganisms (GCM) 10K type strain sequencing project: providing services to taxonomists for standard genome sequencing and annotation.</title>
        <authorList>
            <consortium name="The Broad Institute Genomics Platform"/>
            <consortium name="The Broad Institute Genome Sequencing Center for Infectious Disease"/>
            <person name="Wu L."/>
            <person name="Ma J."/>
        </authorList>
    </citation>
    <scope>NUCLEOTIDE SEQUENCE [LARGE SCALE GENOMIC DNA]</scope>
    <source>
        <strain evidence="5">JCM 18298</strain>
    </source>
</reference>
<evidence type="ECO:0000313" key="4">
    <source>
        <dbReference type="EMBL" id="GAA5060532.1"/>
    </source>
</evidence>
<protein>
    <recommendedName>
        <fullName evidence="2">Antitoxin</fullName>
    </recommendedName>
</protein>
<dbReference type="EMBL" id="BAABJM010000004">
    <property type="protein sequence ID" value="GAA5060532.1"/>
    <property type="molecule type" value="Genomic_DNA"/>
</dbReference>
<sequence length="94" mass="9978">MRPMSISEARANLASVLDSATEDLEEVVITRAGHAPAVVIALSEYQALKETNYLLGSPANARHLAKSIAEHRGGDATPHELIPAEEPSGPEHAE</sequence>
<keyword evidence="5" id="KW-1185">Reference proteome</keyword>
<comment type="caution">
    <text evidence="4">The sequence shown here is derived from an EMBL/GenBank/DDBJ whole genome shotgun (WGS) entry which is preliminary data.</text>
</comment>
<evidence type="ECO:0000256" key="1">
    <source>
        <dbReference type="ARBA" id="ARBA00009981"/>
    </source>
</evidence>
<feature type="compositionally biased region" description="Basic and acidic residues" evidence="3">
    <location>
        <begin position="69"/>
        <end position="78"/>
    </location>
</feature>
<dbReference type="NCBIfam" id="TIGR01552">
    <property type="entry name" value="phd_fam"/>
    <property type="match status" value="1"/>
</dbReference>
<dbReference type="PANTHER" id="PTHR33713:SF6">
    <property type="entry name" value="ANTITOXIN YEFM"/>
    <property type="match status" value="1"/>
</dbReference>
<feature type="region of interest" description="Disordered" evidence="3">
    <location>
        <begin position="69"/>
        <end position="94"/>
    </location>
</feature>
<dbReference type="PANTHER" id="PTHR33713">
    <property type="entry name" value="ANTITOXIN YAFN-RELATED"/>
    <property type="match status" value="1"/>
</dbReference>
<dbReference type="Pfam" id="PF02604">
    <property type="entry name" value="PhdYeFM_antitox"/>
    <property type="match status" value="1"/>
</dbReference>
<evidence type="ECO:0000256" key="2">
    <source>
        <dbReference type="RuleBase" id="RU362080"/>
    </source>
</evidence>
<dbReference type="Gene3D" id="3.40.1620.10">
    <property type="entry name" value="YefM-like domain"/>
    <property type="match status" value="1"/>
</dbReference>
<name>A0ABP9KN79_9NOCA</name>
<dbReference type="Gene3D" id="6.10.250.330">
    <property type="match status" value="1"/>
</dbReference>
<proteinExistence type="inferred from homology"/>
<dbReference type="Proteomes" id="UP001500603">
    <property type="component" value="Unassembled WGS sequence"/>
</dbReference>
<comment type="function">
    <text evidence="2">Antitoxin component of a type II toxin-antitoxin (TA) system.</text>
</comment>